<dbReference type="RefSeq" id="WP_084236779.1">
    <property type="nucleotide sequence ID" value="NZ_FWXT01000001.1"/>
</dbReference>
<name>A0A1W1Z7Z5_9SPHI</name>
<feature type="domain" description="DUF4935" evidence="1">
    <location>
        <begin position="4"/>
        <end position="164"/>
    </location>
</feature>
<protein>
    <recommendedName>
        <fullName evidence="1">DUF4935 domain-containing protein</fullName>
    </recommendedName>
</protein>
<evidence type="ECO:0000313" key="2">
    <source>
        <dbReference type="EMBL" id="SMC44271.1"/>
    </source>
</evidence>
<dbReference type="OrthoDB" id="799739at2"/>
<sequence>MILLIDNCSLLQLVNSQGYGKFLLDLTDHINNGNITLITHELLIEEWDKHKLKDKTRKEKILRKKLGTTDDAAQGTTQALERIDVIHLDKQIAQIDELLKKAEVLRTPQVITNEFSDRYRRRLAPFHKKLDGQNDWEIIGTACIYCEQYNRAQLYFISSNYSDFADPGQPLNKIHDDLQGRFQKVKINYFQLFADFFQELNFSIDRHNLIPGNITKNEKFSFKSSMKKNVLDSLYYLFHDLYAEISFIPVHLLKNYYPFRESENIHPYYSLFALYEINSKLITLFEQIKIDTTHNDYKIVNHAYFNGVENHKEKLDFVLQKLTNNLIFNLEGNLRDNFSRVKVYYAKQEFCTCAKCSYSRFDFMSVLKRLEVAPKNLDEKFKHAYIQYQLKNYKATYNLLLEIRDEAYVSKKYIQYFISQHNLSHLGVFLSSPFYGRMMSDQDKKSLKLIDPIEECVKLKSLTDYDLLHYIAKGDFFSWAFQDISNATEQIVQHYRSQLLGGWSSNNFVWKLIESFTNLEFFIGNNFIMYEHYSNFDELFNFVTKGILASHAMNLEQEGAYREFDNTWIKKFIFYGSTKTILKYFGKFELRQLKYDKKSPGINFIDLAKNLLNNKRGFQKEFEKVADEDNDFLGTTLDKYVENLITMAGLIELENKDVNQFANILLRFIKANHIDHITQNAITQFVARKSSAFTQRLLTKYITLYNGSKLKGNTVLAFLLSNLTEKPAEIIIPDMVAGCLDRNKKGNEPIDYELLFQLHKMADADERISISNMINQHLESHFNMRLYHVSVISEFIPFDEKMLFKRLSKIDTTRKNPTNRLFFKEKDYRNVDLDALINICFKFNINTRTKRFQKFSEKHDYYKWLLNMDQFDYNHFDIDWPSSYRTFYYFREMAKSKNLISHFIDYMETNSNPLLQDTFVKINMHKNRPK</sequence>
<proteinExistence type="predicted"/>
<accession>A0A1W1Z7Z5</accession>
<dbReference type="InterPro" id="IPR032557">
    <property type="entry name" value="DUF4935"/>
</dbReference>
<dbReference type="Proteomes" id="UP000192756">
    <property type="component" value="Unassembled WGS sequence"/>
</dbReference>
<dbReference type="STRING" id="151894.SAMN04488524_0435"/>
<dbReference type="AlphaFoldDB" id="A0A1W1Z7Z5"/>
<evidence type="ECO:0000313" key="3">
    <source>
        <dbReference type="Proteomes" id="UP000192756"/>
    </source>
</evidence>
<organism evidence="2 3">
    <name type="scientific">Pedobacter africanus</name>
    <dbReference type="NCBI Taxonomy" id="151894"/>
    <lineage>
        <taxon>Bacteria</taxon>
        <taxon>Pseudomonadati</taxon>
        <taxon>Bacteroidota</taxon>
        <taxon>Sphingobacteriia</taxon>
        <taxon>Sphingobacteriales</taxon>
        <taxon>Sphingobacteriaceae</taxon>
        <taxon>Pedobacter</taxon>
    </lineage>
</organism>
<reference evidence="3" key="1">
    <citation type="submission" date="2017-04" db="EMBL/GenBank/DDBJ databases">
        <authorList>
            <person name="Varghese N."/>
            <person name="Submissions S."/>
        </authorList>
    </citation>
    <scope>NUCLEOTIDE SEQUENCE [LARGE SCALE GENOMIC DNA]</scope>
    <source>
        <strain evidence="3">DSM 12126</strain>
    </source>
</reference>
<dbReference type="Pfam" id="PF16289">
    <property type="entry name" value="PIN_12"/>
    <property type="match status" value="1"/>
</dbReference>
<dbReference type="EMBL" id="FWXT01000001">
    <property type="protein sequence ID" value="SMC44271.1"/>
    <property type="molecule type" value="Genomic_DNA"/>
</dbReference>
<gene>
    <name evidence="2" type="ORF">SAMN04488524_0435</name>
</gene>
<evidence type="ECO:0000259" key="1">
    <source>
        <dbReference type="Pfam" id="PF16289"/>
    </source>
</evidence>
<keyword evidence="3" id="KW-1185">Reference proteome</keyword>